<dbReference type="RefSeq" id="WP_131802315.1">
    <property type="nucleotide sequence ID" value="NZ_FOYP01000001.1"/>
</dbReference>
<reference evidence="2" key="1">
    <citation type="submission" date="2016-10" db="EMBL/GenBank/DDBJ databases">
        <authorList>
            <person name="Varghese N."/>
            <person name="Submissions S."/>
        </authorList>
    </citation>
    <scope>NUCLEOTIDE SEQUENCE [LARGE SCALE GENOMIC DNA]</scope>
    <source>
        <strain evidence="2">DSM 26879</strain>
    </source>
</reference>
<keyword evidence="2" id="KW-1185">Reference proteome</keyword>
<organism evidence="1 2">
    <name type="scientific">Yoonia tamlensis</name>
    <dbReference type="NCBI Taxonomy" id="390270"/>
    <lineage>
        <taxon>Bacteria</taxon>
        <taxon>Pseudomonadati</taxon>
        <taxon>Pseudomonadota</taxon>
        <taxon>Alphaproteobacteria</taxon>
        <taxon>Rhodobacterales</taxon>
        <taxon>Paracoccaceae</taxon>
        <taxon>Yoonia</taxon>
    </lineage>
</organism>
<accession>A0A1I6GDY3</accession>
<gene>
    <name evidence="1" type="ORF">SAMN04488005_1494</name>
</gene>
<dbReference type="OrthoDB" id="9149606at2"/>
<evidence type="ECO:0000313" key="2">
    <source>
        <dbReference type="Proteomes" id="UP000199478"/>
    </source>
</evidence>
<dbReference type="AlphaFoldDB" id="A0A1I6GDY3"/>
<dbReference type="STRING" id="390270.SAMN04488005_1494"/>
<protein>
    <submittedName>
        <fullName evidence="1">Uncharacterized protein</fullName>
    </submittedName>
</protein>
<proteinExistence type="predicted"/>
<dbReference type="EMBL" id="FOYP01000001">
    <property type="protein sequence ID" value="SFR40406.1"/>
    <property type="molecule type" value="Genomic_DNA"/>
</dbReference>
<dbReference type="Proteomes" id="UP000199478">
    <property type="component" value="Unassembled WGS sequence"/>
</dbReference>
<evidence type="ECO:0000313" key="1">
    <source>
        <dbReference type="EMBL" id="SFR40406.1"/>
    </source>
</evidence>
<sequence>MAVAKKVRPSFAVSIVSNNPKPPFKGCTVNGSLQTFVTFPSKGAKSTIADESGKIMSDDPSKPSEPLHNLPYPQLDQFEVPLSFAATTKYHGVYETTRFVLRLSPINHEYLEKFEANAFDDGPVPWEAIKAYSTYLHETMHWWQHVGSTSGLLLSLSYFSQCHSAMGELRECLEKFGPIKPLKRWSDQILQEEGWDAQEKLAPANFAVNNALDVFYYKSYAFRPREAIKWMIEQNHFEDIGYTYSIVYGMLIGLISDAIDPDFEFLQSIEQLGDETLRLYDEGFEGFKKGSNIHLPYVGLQAIYEGQAHFIQLDFLSRSRTEPMTCEEARTEGYLSGIYVEAFESFLKLTDTCWPSSLSDPIVSLFLLVCDLAINPTRGIPFKVGPFENLIGQVDVGIRFAEFCFAIKTAPHLKAAIKDLSLEEYVEVSEELCLAKGYDHPMAALEEVVRWIEDYPSVQKLMEEHRTFEFEPTNLTIRVFLSHYISMCADKYENPHFFCWPGAYMAGHPSVADVEEIWLRHLSLFSDGKDKDGVYPRKWPNRSDKAVKQTFERFYGSMAVYELTEQWILRDGSFKLDFSWMSDNYDQEVFGGWANDSFKKVFGVNLSDFTIVKAKK</sequence>
<name>A0A1I6GDY3_9RHOB</name>